<dbReference type="AlphaFoldDB" id="A0A2G8LLV4"/>
<gene>
    <name evidence="2" type="ORF">BSL78_01872</name>
</gene>
<reference evidence="2 3" key="1">
    <citation type="journal article" date="2017" name="PLoS Biol.">
        <title>The sea cucumber genome provides insights into morphological evolution and visceral regeneration.</title>
        <authorList>
            <person name="Zhang X."/>
            <person name="Sun L."/>
            <person name="Yuan J."/>
            <person name="Sun Y."/>
            <person name="Gao Y."/>
            <person name="Zhang L."/>
            <person name="Li S."/>
            <person name="Dai H."/>
            <person name="Hamel J.F."/>
            <person name="Liu C."/>
            <person name="Yu Y."/>
            <person name="Liu S."/>
            <person name="Lin W."/>
            <person name="Guo K."/>
            <person name="Jin S."/>
            <person name="Xu P."/>
            <person name="Storey K.B."/>
            <person name="Huan P."/>
            <person name="Zhang T."/>
            <person name="Zhou Y."/>
            <person name="Zhang J."/>
            <person name="Lin C."/>
            <person name="Li X."/>
            <person name="Xing L."/>
            <person name="Huo D."/>
            <person name="Sun M."/>
            <person name="Wang L."/>
            <person name="Mercier A."/>
            <person name="Li F."/>
            <person name="Yang H."/>
            <person name="Xiang J."/>
        </authorList>
    </citation>
    <scope>NUCLEOTIDE SEQUENCE [LARGE SCALE GENOMIC DNA]</scope>
    <source>
        <strain evidence="2">Shaxun</strain>
        <tissue evidence="2">Muscle</tissue>
    </source>
</reference>
<name>A0A2G8LLV4_STIJA</name>
<comment type="caution">
    <text evidence="2">The sequence shown here is derived from an EMBL/GenBank/DDBJ whole genome shotgun (WGS) entry which is preliminary data.</text>
</comment>
<dbReference type="InterPro" id="IPR006607">
    <property type="entry name" value="DM15"/>
</dbReference>
<keyword evidence="3" id="KW-1185">Reference proteome</keyword>
<evidence type="ECO:0000313" key="3">
    <source>
        <dbReference type="Proteomes" id="UP000230750"/>
    </source>
</evidence>
<feature type="compositionally biased region" description="Basic and acidic residues" evidence="1">
    <location>
        <begin position="232"/>
        <end position="244"/>
    </location>
</feature>
<dbReference type="STRING" id="307972.A0A2G8LLV4"/>
<protein>
    <submittedName>
        <fullName evidence="2">Putative la-related protein 1B</fullName>
    </submittedName>
</protein>
<dbReference type="Pfam" id="PF21071">
    <property type="entry name" value="LARP1_HEAT"/>
    <property type="match status" value="1"/>
</dbReference>
<evidence type="ECO:0000256" key="1">
    <source>
        <dbReference type="SAM" id="MobiDB-lite"/>
    </source>
</evidence>
<organism evidence="2 3">
    <name type="scientific">Stichopus japonicus</name>
    <name type="common">Sea cucumber</name>
    <dbReference type="NCBI Taxonomy" id="307972"/>
    <lineage>
        <taxon>Eukaryota</taxon>
        <taxon>Metazoa</taxon>
        <taxon>Echinodermata</taxon>
        <taxon>Eleutherozoa</taxon>
        <taxon>Echinozoa</taxon>
        <taxon>Holothuroidea</taxon>
        <taxon>Aspidochirotacea</taxon>
        <taxon>Aspidochirotida</taxon>
        <taxon>Stichopodidae</taxon>
        <taxon>Apostichopus</taxon>
    </lineage>
</organism>
<dbReference type="Proteomes" id="UP000230750">
    <property type="component" value="Unassembled WGS sequence"/>
</dbReference>
<dbReference type="OrthoDB" id="340227at2759"/>
<dbReference type="GO" id="GO:0000339">
    <property type="term" value="F:RNA cap binding"/>
    <property type="evidence" value="ECO:0007669"/>
    <property type="project" value="InterPro"/>
</dbReference>
<sequence length="266" mass="31374">MVYPFSLSVFFIRHLERERLNTVKPTDREPRWLGDGLTRAPCKVQKIHPLELASVGSAGTPYGTPQHIPKFEHPSHELLKENNFTQQAYHKFHHKCLKERKKLGVGKSQEMNTLFRFWSFFLRTNFNKKMYQEFRNLALEDSKHGYRYGLECLFRFFSYGLEKKFRMDIFNDFQTETLRDYNANQLYGLEKFWAYLRYSRRREVKVEPELEKALEKYNTLEDFRVLPPIGEENVRSAGHESVDLDKEEAEETSGNLKGAIGGTTSP</sequence>
<dbReference type="EMBL" id="MRZV01000038">
    <property type="protein sequence ID" value="PIK61229.1"/>
    <property type="molecule type" value="Genomic_DNA"/>
</dbReference>
<dbReference type="GO" id="GO:0048255">
    <property type="term" value="P:mRNA stabilization"/>
    <property type="evidence" value="ECO:0007669"/>
    <property type="project" value="InterPro"/>
</dbReference>
<proteinExistence type="predicted"/>
<feature type="region of interest" description="Disordered" evidence="1">
    <location>
        <begin position="231"/>
        <end position="266"/>
    </location>
</feature>
<evidence type="ECO:0000313" key="2">
    <source>
        <dbReference type="EMBL" id="PIK61229.1"/>
    </source>
</evidence>
<accession>A0A2G8LLV4</accession>
<dbReference type="SMART" id="SM00684">
    <property type="entry name" value="DM15"/>
    <property type="match status" value="3"/>
</dbReference>